<reference evidence="3 4" key="1">
    <citation type="submission" date="2024-01" db="EMBL/GenBank/DDBJ databases">
        <title>A draft genome for the cacao thread blight pathogen Marasmiellus scandens.</title>
        <authorList>
            <person name="Baruah I.K."/>
            <person name="Leung J."/>
            <person name="Bukari Y."/>
            <person name="Amoako-Attah I."/>
            <person name="Meinhardt L.W."/>
            <person name="Bailey B.A."/>
            <person name="Cohen S.P."/>
        </authorList>
    </citation>
    <scope>NUCLEOTIDE SEQUENCE [LARGE SCALE GENOMIC DNA]</scope>
    <source>
        <strain evidence="3 4">GH-19</strain>
    </source>
</reference>
<feature type="compositionally biased region" description="Basic and acidic residues" evidence="1">
    <location>
        <begin position="399"/>
        <end position="413"/>
    </location>
</feature>
<comment type="caution">
    <text evidence="3">The sequence shown here is derived from an EMBL/GenBank/DDBJ whole genome shotgun (WGS) entry which is preliminary data.</text>
</comment>
<evidence type="ECO:0000313" key="4">
    <source>
        <dbReference type="Proteomes" id="UP001498398"/>
    </source>
</evidence>
<protein>
    <recommendedName>
        <fullName evidence="2">DUF7918 domain-containing protein</fullName>
    </recommendedName>
</protein>
<gene>
    <name evidence="3" type="ORF">VKT23_004949</name>
</gene>
<organism evidence="3 4">
    <name type="scientific">Marasmiellus scandens</name>
    <dbReference type="NCBI Taxonomy" id="2682957"/>
    <lineage>
        <taxon>Eukaryota</taxon>
        <taxon>Fungi</taxon>
        <taxon>Dikarya</taxon>
        <taxon>Basidiomycota</taxon>
        <taxon>Agaricomycotina</taxon>
        <taxon>Agaricomycetes</taxon>
        <taxon>Agaricomycetidae</taxon>
        <taxon>Agaricales</taxon>
        <taxon>Marasmiineae</taxon>
        <taxon>Omphalotaceae</taxon>
        <taxon>Marasmiellus</taxon>
    </lineage>
</organism>
<dbReference type="InterPro" id="IPR057678">
    <property type="entry name" value="DUF7918"/>
</dbReference>
<evidence type="ECO:0000256" key="1">
    <source>
        <dbReference type="SAM" id="MobiDB-lite"/>
    </source>
</evidence>
<feature type="compositionally biased region" description="Basic and acidic residues" evidence="1">
    <location>
        <begin position="512"/>
        <end position="530"/>
    </location>
</feature>
<proteinExistence type="predicted"/>
<evidence type="ECO:0000313" key="3">
    <source>
        <dbReference type="EMBL" id="KAK7466224.1"/>
    </source>
</evidence>
<dbReference type="PANTHER" id="PTHR36223:SF1">
    <property type="entry name" value="TRANSCRIPTION ELONGATION FACTOR EAF N-TERMINAL DOMAIN-CONTAINING PROTEIN"/>
    <property type="match status" value="1"/>
</dbReference>
<feature type="region of interest" description="Disordered" evidence="1">
    <location>
        <begin position="512"/>
        <end position="536"/>
    </location>
</feature>
<feature type="compositionally biased region" description="Polar residues" evidence="1">
    <location>
        <begin position="452"/>
        <end position="464"/>
    </location>
</feature>
<dbReference type="EMBL" id="JBANRG010000005">
    <property type="protein sequence ID" value="KAK7466224.1"/>
    <property type="molecule type" value="Genomic_DNA"/>
</dbReference>
<dbReference type="PANTHER" id="PTHR36223">
    <property type="entry name" value="BETA-LACTAMASE-TYPE TRANSPEPTIDASE FOLD DOMAIN CONTAINING PROTEIN"/>
    <property type="match status" value="1"/>
</dbReference>
<dbReference type="Pfam" id="PF25534">
    <property type="entry name" value="DUF7918"/>
    <property type="match status" value="1"/>
</dbReference>
<keyword evidence="4" id="KW-1185">Reference proteome</keyword>
<feature type="region of interest" description="Disordered" evidence="1">
    <location>
        <begin position="444"/>
        <end position="480"/>
    </location>
</feature>
<feature type="compositionally biased region" description="Low complexity" evidence="1">
    <location>
        <begin position="307"/>
        <end position="319"/>
    </location>
</feature>
<feature type="region of interest" description="Disordered" evidence="1">
    <location>
        <begin position="228"/>
        <end position="413"/>
    </location>
</feature>
<feature type="domain" description="DUF7918" evidence="2">
    <location>
        <begin position="12"/>
        <end position="224"/>
    </location>
</feature>
<feature type="compositionally biased region" description="Polar residues" evidence="1">
    <location>
        <begin position="374"/>
        <end position="383"/>
    </location>
</feature>
<dbReference type="Proteomes" id="UP001498398">
    <property type="component" value="Unassembled WGS sequence"/>
</dbReference>
<feature type="compositionally biased region" description="Basic and acidic residues" evidence="1">
    <location>
        <begin position="247"/>
        <end position="256"/>
    </location>
</feature>
<evidence type="ECO:0000259" key="2">
    <source>
        <dbReference type="Pfam" id="PF25534"/>
    </source>
</evidence>
<sequence length="536" mass="58646">MPLFLNQFTAWISIDGCVADEYGVKFSAKDYGASGSFGRKRVPQIECWIPSTEGKPFAIHWKDSKRITATDGIVWVDGKKCGGKVLSPDKPEADACKVGWRISATEVRPFVFAKVGLTDDDNLASPDAVHPHLGEIRLEVYEAAITMMNTQFNALEAIRVENGDTTTVHERTKKNIEHHTRLGTPLSSARPAVRVTRDPDSLPVARFLFRYRGLELLRAMGLAPSASFTHETEEQKPPVPAPGAGSVKEEEVKAEPRVLASNSIETTPAAGIRTPEPTPKLEDVSMHIFTDTKSSPRPTVTIRAGRSSLPSSLPSSSVSTFDHKPLTPPRSPTLSQPPSPSITPQKRKRPPERGTLEGAKRAAMRLNEALGLKTGSSASSGSEVKTEDATAPCNIEVADTLKEEQDVKMEDGKGTDELELKEALPPHVAKSKPQPEIIVLDSDDEYDYTPKPSASPTLSLSQFRNMGVGHPEYGNGNNDEDEIEEITEAKEIRTLRGKLNLVASRRVGRTRLRDDHVKPGGGDRKPHKIIDLTWDD</sequence>
<accession>A0ABR1JT84</accession>
<feature type="compositionally biased region" description="Pro residues" evidence="1">
    <location>
        <begin position="326"/>
        <end position="341"/>
    </location>
</feature>
<feature type="compositionally biased region" description="Basic and acidic residues" evidence="1">
    <location>
        <begin position="351"/>
        <end position="360"/>
    </location>
</feature>
<name>A0ABR1JT84_9AGAR</name>